<proteinExistence type="predicted"/>
<feature type="compositionally biased region" description="Polar residues" evidence="1">
    <location>
        <begin position="381"/>
        <end position="402"/>
    </location>
</feature>
<accession>A0AAV4I207</accession>
<evidence type="ECO:0008006" key="4">
    <source>
        <dbReference type="Google" id="ProtNLM"/>
    </source>
</evidence>
<keyword evidence="3" id="KW-1185">Reference proteome</keyword>
<sequence>MSIVSVFDVQEEMKSLQSEVTNPGMQLRANTNTFHAEHRQKQKTLTSSASHSRNKAHNEVPECHETSRIFGKSSPFHRPWLVKPQRKGKVKSSQEGSPKILSAELWSHDVASTSSTLKDFPHAEGGSLKDVRNQVSLEVVSRNPVEDPYGSSTINISRETRSLQNYLQKSSSCVDTGSHMAQSDKHLKNMLHRSFSETSTFQRKDSTKIMNQAEAVVMGKHMSPAEIIHKRPTASMSTEPLAVFAEARSITKVEENVENLGKTRRKLDFNFKKLEKEDTSAQISSNQQHTAADCETDLGFPRHISSDNVCLPSKTKSIRNTHSTFYLPGDTTSSNVDLPATQFLPSTYNPPGDRRCDLYTNNDERRSLGLGAASNWRESKSLNSSDNPIRQDTDLMPSTSTARPLDRRREDEVDIRLEVVDIMQETSQLSHRLEESQKSADRQCECARVEREILATARELFRRLCTEVESRGNWSDEIRSTSHVIRDALDLTDSLRVLCRHGRRVQDVLPGSIIIRVRCPTLTSLVDLCDLQKSGELQNLCSRIFCVPQLVTLNGVTLKVTLDIKSVDRAIEFKMKSLQTSTRKKKSSPKKSSSRKSSPSKRVVRSTENLLLPPSSPHDPQIWKHGRCCSTPVLSKSSPLCSPSTPCSPATPNFPLLGSSNGNQTVVLNRPRKFSFGETGARIAFQELNLADSDPSKPSILSSSLKDESPFMATAGGIRYDVTSGSRRLRSPNLVLTSPRRRNSDTTSPLPSPMRLKRCEAIQEQENIDHDS</sequence>
<dbReference type="AlphaFoldDB" id="A0AAV4I207"/>
<feature type="region of interest" description="Disordered" evidence="1">
    <location>
        <begin position="578"/>
        <end position="619"/>
    </location>
</feature>
<evidence type="ECO:0000313" key="2">
    <source>
        <dbReference type="EMBL" id="GFS02721.1"/>
    </source>
</evidence>
<feature type="region of interest" description="Disordered" evidence="1">
    <location>
        <begin position="35"/>
        <end position="78"/>
    </location>
</feature>
<reference evidence="2 3" key="1">
    <citation type="journal article" date="2021" name="Elife">
        <title>Chloroplast acquisition without the gene transfer in kleptoplastic sea slugs, Plakobranchus ocellatus.</title>
        <authorList>
            <person name="Maeda T."/>
            <person name="Takahashi S."/>
            <person name="Yoshida T."/>
            <person name="Shimamura S."/>
            <person name="Takaki Y."/>
            <person name="Nagai Y."/>
            <person name="Toyoda A."/>
            <person name="Suzuki Y."/>
            <person name="Arimoto A."/>
            <person name="Ishii H."/>
            <person name="Satoh N."/>
            <person name="Nishiyama T."/>
            <person name="Hasebe M."/>
            <person name="Maruyama T."/>
            <person name="Minagawa J."/>
            <person name="Obokata J."/>
            <person name="Shigenobu S."/>
        </authorList>
    </citation>
    <scope>NUCLEOTIDE SEQUENCE [LARGE SCALE GENOMIC DNA]</scope>
</reference>
<comment type="caution">
    <text evidence="2">The sequence shown here is derived from an EMBL/GenBank/DDBJ whole genome shotgun (WGS) entry which is preliminary data.</text>
</comment>
<evidence type="ECO:0000313" key="3">
    <source>
        <dbReference type="Proteomes" id="UP000762676"/>
    </source>
</evidence>
<protein>
    <recommendedName>
        <fullName evidence="4">CARMIL C-terminal domain-containing protein</fullName>
    </recommendedName>
</protein>
<dbReference type="Proteomes" id="UP000762676">
    <property type="component" value="Unassembled WGS sequence"/>
</dbReference>
<feature type="region of interest" description="Disordered" evidence="1">
    <location>
        <begin position="377"/>
        <end position="407"/>
    </location>
</feature>
<organism evidence="2 3">
    <name type="scientific">Elysia marginata</name>
    <dbReference type="NCBI Taxonomy" id="1093978"/>
    <lineage>
        <taxon>Eukaryota</taxon>
        <taxon>Metazoa</taxon>
        <taxon>Spiralia</taxon>
        <taxon>Lophotrochozoa</taxon>
        <taxon>Mollusca</taxon>
        <taxon>Gastropoda</taxon>
        <taxon>Heterobranchia</taxon>
        <taxon>Euthyneura</taxon>
        <taxon>Panpulmonata</taxon>
        <taxon>Sacoglossa</taxon>
        <taxon>Placobranchoidea</taxon>
        <taxon>Plakobranchidae</taxon>
        <taxon>Elysia</taxon>
    </lineage>
</organism>
<gene>
    <name evidence="2" type="ORF">ElyMa_004614400</name>
</gene>
<name>A0AAV4I207_9GAST</name>
<feature type="compositionally biased region" description="Basic and acidic residues" evidence="1">
    <location>
        <begin position="56"/>
        <end position="67"/>
    </location>
</feature>
<evidence type="ECO:0000256" key="1">
    <source>
        <dbReference type="SAM" id="MobiDB-lite"/>
    </source>
</evidence>
<dbReference type="EMBL" id="BMAT01009250">
    <property type="protein sequence ID" value="GFS02721.1"/>
    <property type="molecule type" value="Genomic_DNA"/>
</dbReference>
<feature type="compositionally biased region" description="Basic residues" evidence="1">
    <location>
        <begin position="582"/>
        <end position="604"/>
    </location>
</feature>
<feature type="region of interest" description="Disordered" evidence="1">
    <location>
        <begin position="733"/>
        <end position="757"/>
    </location>
</feature>